<evidence type="ECO:0000259" key="1">
    <source>
        <dbReference type="Pfam" id="PF05050"/>
    </source>
</evidence>
<dbReference type="InterPro" id="IPR006342">
    <property type="entry name" value="FkbM_mtfrase"/>
</dbReference>
<feature type="domain" description="Methyltransferase FkbM" evidence="1">
    <location>
        <begin position="51"/>
        <end position="219"/>
    </location>
</feature>
<protein>
    <recommendedName>
        <fullName evidence="1">Methyltransferase FkbM domain-containing protein</fullName>
    </recommendedName>
</protein>
<reference evidence="2 3" key="1">
    <citation type="submission" date="2018-06" db="EMBL/GenBank/DDBJ databases">
        <title>Comparative genomics of Brasilonema spp. strains.</title>
        <authorList>
            <person name="Alvarenga D.O."/>
            <person name="Fiore M.F."/>
            <person name="Varani A.M."/>
        </authorList>
    </citation>
    <scope>NUCLEOTIDE SEQUENCE [LARGE SCALE GENOMIC DNA]</scope>
    <source>
        <strain evidence="2 3">CENA114</strain>
    </source>
</reference>
<dbReference type="PANTHER" id="PTHR36973:SF4">
    <property type="entry name" value="NODULATION PROTEIN"/>
    <property type="match status" value="1"/>
</dbReference>
<dbReference type="InterPro" id="IPR029063">
    <property type="entry name" value="SAM-dependent_MTases_sf"/>
</dbReference>
<sequence>MIFVDQIRQFSMKNLRPLIHKTGFDVVRFPPRKYNFLITLLKNHNVDTVIDVGANLGQYATEIRSEGFDGRILSIEPVPEVFNSLQKAKAKDSKWSGFNFALGAENGTTQINLTNFSDLSSILEPTEYAKSVAPAFEVKEKIQIQLKTLDTFWNENKLDNSKVFLKLDCQGFEEQILQGANESLQKVVGVQMELSLKALYKNQRLYNDSIAFMKENKFELYHILPVFSDVNTGQLLDMDGFFFKSYTNPV</sequence>
<dbReference type="SUPFAM" id="SSF53335">
    <property type="entry name" value="S-adenosyl-L-methionine-dependent methyltransferases"/>
    <property type="match status" value="1"/>
</dbReference>
<dbReference type="Pfam" id="PF05050">
    <property type="entry name" value="Methyltransf_21"/>
    <property type="match status" value="1"/>
</dbReference>
<dbReference type="InterPro" id="IPR053188">
    <property type="entry name" value="FkbM_Methyltransferase"/>
</dbReference>
<dbReference type="RefSeq" id="WP_171977224.1">
    <property type="nucleotide sequence ID" value="NZ_CAWOXK010000001.1"/>
</dbReference>
<evidence type="ECO:0000313" key="2">
    <source>
        <dbReference type="EMBL" id="QDL10427.1"/>
    </source>
</evidence>
<dbReference type="Gene3D" id="3.40.50.150">
    <property type="entry name" value="Vaccinia Virus protein VP39"/>
    <property type="match status" value="1"/>
</dbReference>
<keyword evidence="3" id="KW-1185">Reference proteome</keyword>
<dbReference type="EMBL" id="CP030118">
    <property type="protein sequence ID" value="QDL10427.1"/>
    <property type="molecule type" value="Genomic_DNA"/>
</dbReference>
<dbReference type="GO" id="GO:0008171">
    <property type="term" value="F:O-methyltransferase activity"/>
    <property type="evidence" value="ECO:0007669"/>
    <property type="project" value="TreeGrafter"/>
</dbReference>
<gene>
    <name evidence="2" type="ORF">DP114_23280</name>
</gene>
<dbReference type="Proteomes" id="UP000503129">
    <property type="component" value="Chromosome"/>
</dbReference>
<dbReference type="NCBIfam" id="TIGR01444">
    <property type="entry name" value="fkbM_fam"/>
    <property type="match status" value="1"/>
</dbReference>
<evidence type="ECO:0000313" key="3">
    <source>
        <dbReference type="Proteomes" id="UP000503129"/>
    </source>
</evidence>
<organism evidence="2 3">
    <name type="scientific">Brasilonema sennae CENA114</name>
    <dbReference type="NCBI Taxonomy" id="415709"/>
    <lineage>
        <taxon>Bacteria</taxon>
        <taxon>Bacillati</taxon>
        <taxon>Cyanobacteriota</taxon>
        <taxon>Cyanophyceae</taxon>
        <taxon>Nostocales</taxon>
        <taxon>Scytonemataceae</taxon>
        <taxon>Brasilonema</taxon>
        <taxon>Bromeliae group (in: Brasilonema)</taxon>
    </lineage>
</organism>
<accession>A0A856MMK5</accession>
<proteinExistence type="predicted"/>
<dbReference type="KEGG" id="bsen:DP114_23280"/>
<dbReference type="PANTHER" id="PTHR36973">
    <property type="entry name" value="SLL1456 PROTEIN-RELATED"/>
    <property type="match status" value="1"/>
</dbReference>
<dbReference type="AlphaFoldDB" id="A0A856MMK5"/>
<name>A0A856MMK5_9CYAN</name>